<proteinExistence type="predicted"/>
<comment type="subcellular location">
    <subcellularLocation>
        <location evidence="1">Secreted</location>
        <location evidence="1">Extracellular space</location>
        <location evidence="1">Extracellular matrix</location>
    </subcellularLocation>
</comment>
<evidence type="ECO:0000313" key="11">
    <source>
        <dbReference type="Proteomes" id="UP000694558"/>
    </source>
</evidence>
<evidence type="ECO:0000256" key="2">
    <source>
        <dbReference type="ARBA" id="ARBA00022525"/>
    </source>
</evidence>
<dbReference type="GO" id="GO:0005615">
    <property type="term" value="C:extracellular space"/>
    <property type="evidence" value="ECO:0007669"/>
    <property type="project" value="TreeGrafter"/>
</dbReference>
<dbReference type="Ensembl" id="ENSSMAT00000002051.2">
    <property type="protein sequence ID" value="ENSSMAP00000002011.2"/>
    <property type="gene ID" value="ENSSMAG00000037914.1"/>
</dbReference>
<keyword evidence="4 8" id="KW-0732">Signal</keyword>
<dbReference type="InterPro" id="IPR002035">
    <property type="entry name" value="VWF_A"/>
</dbReference>
<keyword evidence="6" id="KW-0130">Cell adhesion</keyword>
<evidence type="ECO:0000256" key="3">
    <source>
        <dbReference type="ARBA" id="ARBA00022530"/>
    </source>
</evidence>
<reference evidence="10" key="2">
    <citation type="submission" date="2025-08" db="UniProtKB">
        <authorList>
            <consortium name="Ensembl"/>
        </authorList>
    </citation>
    <scope>IDENTIFICATION</scope>
</reference>
<dbReference type="Proteomes" id="UP000694558">
    <property type="component" value="Chromosome 14"/>
</dbReference>
<dbReference type="PANTHER" id="PTHR24020">
    <property type="entry name" value="COLLAGEN ALPHA"/>
    <property type="match status" value="1"/>
</dbReference>
<dbReference type="PROSITE" id="PS50234">
    <property type="entry name" value="VWFA"/>
    <property type="match status" value="3"/>
</dbReference>
<keyword evidence="2" id="KW-0964">Secreted</keyword>
<dbReference type="InterPro" id="IPR050525">
    <property type="entry name" value="ECM_Assembly_Org"/>
</dbReference>
<evidence type="ECO:0000256" key="4">
    <source>
        <dbReference type="ARBA" id="ARBA00022729"/>
    </source>
</evidence>
<evidence type="ECO:0000259" key="9">
    <source>
        <dbReference type="PROSITE" id="PS50234"/>
    </source>
</evidence>
<dbReference type="Gene3D" id="3.40.50.410">
    <property type="entry name" value="von Willebrand factor, type A domain"/>
    <property type="match status" value="3"/>
</dbReference>
<feature type="domain" description="VWFA" evidence="9">
    <location>
        <begin position="33"/>
        <end position="200"/>
    </location>
</feature>
<protein>
    <recommendedName>
        <fullName evidence="9">VWFA domain-containing protein</fullName>
    </recommendedName>
</protein>
<organism evidence="10 11">
    <name type="scientific">Scophthalmus maximus</name>
    <name type="common">Turbot</name>
    <name type="synonym">Psetta maxima</name>
    <dbReference type="NCBI Taxonomy" id="52904"/>
    <lineage>
        <taxon>Eukaryota</taxon>
        <taxon>Metazoa</taxon>
        <taxon>Chordata</taxon>
        <taxon>Craniata</taxon>
        <taxon>Vertebrata</taxon>
        <taxon>Euteleostomi</taxon>
        <taxon>Actinopterygii</taxon>
        <taxon>Neopterygii</taxon>
        <taxon>Teleostei</taxon>
        <taxon>Neoteleostei</taxon>
        <taxon>Acanthomorphata</taxon>
        <taxon>Carangaria</taxon>
        <taxon>Pleuronectiformes</taxon>
        <taxon>Pleuronectoidei</taxon>
        <taxon>Scophthalmidae</taxon>
        <taxon>Scophthalmus</taxon>
    </lineage>
</organism>
<keyword evidence="3" id="KW-0272">Extracellular matrix</keyword>
<dbReference type="AlphaFoldDB" id="A0A8D2ZGW4"/>
<evidence type="ECO:0000256" key="1">
    <source>
        <dbReference type="ARBA" id="ARBA00004498"/>
    </source>
</evidence>
<reference evidence="10" key="1">
    <citation type="submission" date="2023-05" db="EMBL/GenBank/DDBJ databases">
        <title>High-quality long-read genome of Scophthalmus maximus.</title>
        <authorList>
            <person name="Lien S."/>
            <person name="Martinez P."/>
        </authorList>
    </citation>
    <scope>NUCLEOTIDE SEQUENCE [LARGE SCALE GENOMIC DNA]</scope>
</reference>
<accession>A0A8D2ZGW4</accession>
<evidence type="ECO:0000256" key="5">
    <source>
        <dbReference type="ARBA" id="ARBA00022737"/>
    </source>
</evidence>
<keyword evidence="5" id="KW-0677">Repeat</keyword>
<dbReference type="GO" id="GO:0007155">
    <property type="term" value="P:cell adhesion"/>
    <property type="evidence" value="ECO:0007669"/>
    <property type="project" value="UniProtKB-KW"/>
</dbReference>
<dbReference type="PANTHER" id="PTHR24020:SF13">
    <property type="entry name" value="COLLAGEN ALPHA-3(VI) CHAIN"/>
    <property type="match status" value="1"/>
</dbReference>
<dbReference type="SMART" id="SM00327">
    <property type="entry name" value="VWA"/>
    <property type="match status" value="3"/>
</dbReference>
<dbReference type="SUPFAM" id="SSF53300">
    <property type="entry name" value="vWA-like"/>
    <property type="match status" value="3"/>
</dbReference>
<feature type="signal peptide" evidence="8">
    <location>
        <begin position="1"/>
        <end position="29"/>
    </location>
</feature>
<evidence type="ECO:0000256" key="7">
    <source>
        <dbReference type="ARBA" id="ARBA00023119"/>
    </source>
</evidence>
<keyword evidence="7" id="KW-0176">Collagen</keyword>
<name>A0A8D2ZGW4_SCOMX</name>
<dbReference type="FunFam" id="3.40.50.410:FF:000003">
    <property type="entry name" value="Collagen type VI alpha 3 chain"/>
    <property type="match status" value="3"/>
</dbReference>
<feature type="chain" id="PRO_5034704765" description="VWFA domain-containing protein" evidence="8">
    <location>
        <begin position="30"/>
        <end position="665"/>
    </location>
</feature>
<evidence type="ECO:0000256" key="6">
    <source>
        <dbReference type="ARBA" id="ARBA00022889"/>
    </source>
</evidence>
<evidence type="ECO:0000313" key="10">
    <source>
        <dbReference type="Ensembl" id="ENSSMAP00000002011.2"/>
    </source>
</evidence>
<dbReference type="Pfam" id="PF00092">
    <property type="entry name" value="VWA"/>
    <property type="match status" value="3"/>
</dbReference>
<dbReference type="InterPro" id="IPR036465">
    <property type="entry name" value="vWFA_dom_sf"/>
</dbReference>
<feature type="domain" description="VWFA" evidence="9">
    <location>
        <begin position="252"/>
        <end position="431"/>
    </location>
</feature>
<dbReference type="GO" id="GO:0005581">
    <property type="term" value="C:collagen trimer"/>
    <property type="evidence" value="ECO:0007669"/>
    <property type="project" value="UniProtKB-KW"/>
</dbReference>
<evidence type="ECO:0000256" key="8">
    <source>
        <dbReference type="SAM" id="SignalP"/>
    </source>
</evidence>
<sequence length="665" mass="73388">MSPQSHQLYLVCYLAQFLCFAFLSFSVDSAKKDIVFLLDGSDGTRNGFPAMRNFVERVVEKLNVGENKDRVSVVQYSRDAEVHFYLKTYTTREEIVDSVRGLRHRGGRPLNTGAALQYVRDNVFTNSSGRVPQVLILLSGGRSFDSVDAPTSSLKKLGVLTFAIGTRSSDSRELQNIAHDPSYALSVSEFTDLPSVQQQLQDSVEAAVIDVTPESPTVLGMLPSTASLPAGIPDLFLCFAFLSFSVDSAKKDIVFLLDGSDGTRNGFPAMRNFVERVVEKLNVGENKDRVSVVQYSRDAEVHFYLKTYTTREEIVDSVRGLRHRGGRPLNTGAALQYVRDNVFTNSSGSRRLQGVPQMLILLNGGRSFDNVDTPASALKQQGIFVIGIGTRSSDIKEMQKISYDPIRLSQGKLLTPDLNMSQILCSVVEKLPRGRDVVFLLDGSDGTRAGFPAMRDFVQRVVETLSVDDNKDRVSVVQYSRDPTVQFYLNTYTTKGEILDTLRDLRHKGGRPLNTGAALQYLRDNVFTVSAGSRRPEGVHRSFDNVDTPASALKQQGIFVIGIGTRSSDIKEMQKISYDPSLALAVSEFTDLPSIQEQLSSVMSTVVVRATPVTPTVTGKNLTHFLHSKIMVGGKLNRAKVLFTKSMSASANLIKNTNKQSCQLW</sequence>
<feature type="domain" description="VWFA" evidence="9">
    <location>
        <begin position="436"/>
        <end position="599"/>
    </location>
</feature>
<dbReference type="GeneTree" id="ENSGT00940000156462"/>